<keyword evidence="1" id="KW-1133">Transmembrane helix</keyword>
<keyword evidence="1" id="KW-0812">Transmembrane</keyword>
<name>A0ABX0GNS6_9ACTN</name>
<proteinExistence type="predicted"/>
<dbReference type="Proteomes" id="UP000800981">
    <property type="component" value="Unassembled WGS sequence"/>
</dbReference>
<dbReference type="InterPro" id="IPR025445">
    <property type="entry name" value="DUF4191"/>
</dbReference>
<evidence type="ECO:0000313" key="2">
    <source>
        <dbReference type="EMBL" id="NHC12484.1"/>
    </source>
</evidence>
<accession>A0ABX0GNS6</accession>
<keyword evidence="1" id="KW-0472">Membrane</keyword>
<evidence type="ECO:0000313" key="3">
    <source>
        <dbReference type="Proteomes" id="UP000800981"/>
    </source>
</evidence>
<evidence type="ECO:0000256" key="1">
    <source>
        <dbReference type="SAM" id="Phobius"/>
    </source>
</evidence>
<reference evidence="2 3" key="1">
    <citation type="submission" date="2020-03" db="EMBL/GenBank/DDBJ databases">
        <title>Two novel Motilibacter sp.</title>
        <authorList>
            <person name="Liu S."/>
        </authorList>
    </citation>
    <scope>NUCLEOTIDE SEQUENCE [LARGE SCALE GENOMIC DNA]</scope>
    <source>
        <strain evidence="2 3">E257</strain>
    </source>
</reference>
<keyword evidence="3" id="KW-1185">Reference proteome</keyword>
<dbReference type="RefSeq" id="WP_166276833.1">
    <property type="nucleotide sequence ID" value="NZ_JAANNP010000001.1"/>
</dbReference>
<feature type="transmembrane region" description="Helical" evidence="1">
    <location>
        <begin position="64"/>
        <end position="83"/>
    </location>
</feature>
<dbReference type="Pfam" id="PF13829">
    <property type="entry name" value="DUF4191"/>
    <property type="match status" value="1"/>
</dbReference>
<feature type="transmembrane region" description="Helical" evidence="1">
    <location>
        <begin position="37"/>
        <end position="58"/>
    </location>
</feature>
<gene>
    <name evidence="2" type="ORF">G9H71_01635</name>
</gene>
<sequence length="233" mass="25128">MARSSSESATPKPRKQRFGWVRQLAQAYKLTAKNDSLIGLLLAAVFVVVLAVFVTIGLWVDHPIYFTVVGLPFAVLAALIVFGRRAQKAAYASAEGQPGAAAAVLQTLKRGWTVTPGVAVTRQQDIVHRATGRAGVVLVGEGAPARLGPLLAQERKKLGRVAPDVPVYDFQAGQEEGQLSLHELQRKVAKLPRTLSPGQVDEIEKRLAALGSLNLPIPKGPLPRNMRPPRSMR</sequence>
<comment type="caution">
    <text evidence="2">The sequence shown here is derived from an EMBL/GenBank/DDBJ whole genome shotgun (WGS) entry which is preliminary data.</text>
</comment>
<dbReference type="EMBL" id="JAANNP010000001">
    <property type="protein sequence ID" value="NHC12484.1"/>
    <property type="molecule type" value="Genomic_DNA"/>
</dbReference>
<organism evidence="2 3">
    <name type="scientific">Motilibacter deserti</name>
    <dbReference type="NCBI Taxonomy" id="2714956"/>
    <lineage>
        <taxon>Bacteria</taxon>
        <taxon>Bacillati</taxon>
        <taxon>Actinomycetota</taxon>
        <taxon>Actinomycetes</taxon>
        <taxon>Motilibacterales</taxon>
        <taxon>Motilibacteraceae</taxon>
        <taxon>Motilibacter</taxon>
    </lineage>
</organism>
<protein>
    <submittedName>
        <fullName evidence="2">DUF4191 domain-containing protein</fullName>
    </submittedName>
</protein>